<evidence type="ECO:0000313" key="11">
    <source>
        <dbReference type="RefSeq" id="XP_015597676.1"/>
    </source>
</evidence>
<feature type="domain" description="PPIase cyclophilin-type" evidence="9">
    <location>
        <begin position="471"/>
        <end position="583"/>
    </location>
</feature>
<evidence type="ECO:0000256" key="8">
    <source>
        <dbReference type="SAM" id="MobiDB-lite"/>
    </source>
</evidence>
<dbReference type="Gene3D" id="2.130.10.10">
    <property type="entry name" value="YVTN repeat-like/Quinoprotein amine dehydrogenase"/>
    <property type="match status" value="1"/>
</dbReference>
<gene>
    <name evidence="11" type="primary">LOC107268923</name>
</gene>
<dbReference type="GeneID" id="107268923"/>
<accession>A0AAJ7BZX1</accession>
<dbReference type="InterPro" id="IPR015943">
    <property type="entry name" value="WD40/YVTN_repeat-like_dom_sf"/>
</dbReference>
<dbReference type="FunFam" id="2.130.10.10:FF:000450">
    <property type="entry name" value="Peptidylprolyl isomerase domain and WD-repeat protein 1"/>
    <property type="match status" value="1"/>
</dbReference>
<sequence>MESTCNKREHEENDAEDGWVGPLPSEAAPQKKQKVLEYEQVYLDNLPCCECYEKSYMHRDVITQVLVTKTNFIITGSCDGHVKFWKKQEELIEFVKHFRAHLMAIRAMSASCNGAYACTVSLDKSIKVFDVVNFDMINMMKLDYVPLCAEWVFSPGDAISALAVSDEDTNKIYIYDGQGTAIPLHVFEKLHTNPVIVMRYNPTYETCISVDKAGILEYWTGPKTEYKFPKCVSFESKLDTDLFEFAKNRTYPCGLAVSPDGKRFASLSGDRKVRVFNFLTGKLYRVFDETLQRFTELQQTTQQLPNMEFGRRMAVERELDKTETNLGNIIFDESGYMILYSTMLGVKLVNLYTNRCIRIMGKPENIRPMQLALFQGKARKTTAAVTVEMEASENPTMEMNRPDPTLFCTAHKKNRFYMFTRREPEDTKSQECDRDVFNEKPSKEDIISSTEATNMQKIYDTAVIHTALGDIHVNLFGFMIQTGDPTGTGTGGESIWGGEFEDEFRSNLKHDRPYTLSMANAGPNTNGSQFFITLTPTPWLDNKHTVFGRVVRGMEVVQNISQVKTNPKTDKPYDDIRIVSITVK</sequence>
<organism evidence="10 11">
    <name type="scientific">Cephus cinctus</name>
    <name type="common">Wheat stem sawfly</name>
    <dbReference type="NCBI Taxonomy" id="211228"/>
    <lineage>
        <taxon>Eukaryota</taxon>
        <taxon>Metazoa</taxon>
        <taxon>Ecdysozoa</taxon>
        <taxon>Arthropoda</taxon>
        <taxon>Hexapoda</taxon>
        <taxon>Insecta</taxon>
        <taxon>Pterygota</taxon>
        <taxon>Neoptera</taxon>
        <taxon>Endopterygota</taxon>
        <taxon>Hymenoptera</taxon>
        <taxon>Cephoidea</taxon>
        <taxon>Cephidae</taxon>
        <taxon>Cephus</taxon>
    </lineage>
</organism>
<keyword evidence="5" id="KW-0677">Repeat</keyword>
<dbReference type="SUPFAM" id="SSF50891">
    <property type="entry name" value="Cyclophilin-like"/>
    <property type="match status" value="1"/>
</dbReference>
<dbReference type="InterPro" id="IPR036322">
    <property type="entry name" value="WD40_repeat_dom_sf"/>
</dbReference>
<dbReference type="InterPro" id="IPR002130">
    <property type="entry name" value="Cyclophilin-type_PPIase_dom"/>
</dbReference>
<dbReference type="RefSeq" id="XP_015597676.1">
    <property type="nucleotide sequence ID" value="XM_015742190.2"/>
</dbReference>
<keyword evidence="4" id="KW-0853">WD repeat</keyword>
<dbReference type="EC" id="5.2.1.8" evidence="3"/>
<comment type="catalytic activity">
    <reaction evidence="1">
        <text>[protein]-peptidylproline (omega=180) = [protein]-peptidylproline (omega=0)</text>
        <dbReference type="Rhea" id="RHEA:16237"/>
        <dbReference type="Rhea" id="RHEA-COMP:10747"/>
        <dbReference type="Rhea" id="RHEA-COMP:10748"/>
        <dbReference type="ChEBI" id="CHEBI:83833"/>
        <dbReference type="ChEBI" id="CHEBI:83834"/>
        <dbReference type="EC" id="5.2.1.8"/>
    </reaction>
</comment>
<dbReference type="SUPFAM" id="SSF50978">
    <property type="entry name" value="WD40 repeat-like"/>
    <property type="match status" value="1"/>
</dbReference>
<evidence type="ECO:0000313" key="10">
    <source>
        <dbReference type="Proteomes" id="UP000694920"/>
    </source>
</evidence>
<dbReference type="GO" id="GO:0005634">
    <property type="term" value="C:nucleus"/>
    <property type="evidence" value="ECO:0007669"/>
    <property type="project" value="UniProtKB-ARBA"/>
</dbReference>
<feature type="region of interest" description="Disordered" evidence="8">
    <location>
        <begin position="1"/>
        <end position="24"/>
    </location>
</feature>
<dbReference type="InterPro" id="IPR044666">
    <property type="entry name" value="Cyclophilin_A-like"/>
</dbReference>
<name>A0AAJ7BZX1_CEPCN</name>
<keyword evidence="7 11" id="KW-0413">Isomerase</keyword>
<evidence type="ECO:0000256" key="5">
    <source>
        <dbReference type="ARBA" id="ARBA00022737"/>
    </source>
</evidence>
<dbReference type="GO" id="GO:0003755">
    <property type="term" value="F:peptidyl-prolyl cis-trans isomerase activity"/>
    <property type="evidence" value="ECO:0007669"/>
    <property type="project" value="UniProtKB-KW"/>
</dbReference>
<dbReference type="FunFam" id="2.40.100.10:FF:000003">
    <property type="entry name" value="Peptidylprolyl isomerase domain and WD repeat-containing 1"/>
    <property type="match status" value="1"/>
</dbReference>
<feature type="compositionally biased region" description="Basic and acidic residues" evidence="8">
    <location>
        <begin position="1"/>
        <end position="11"/>
    </location>
</feature>
<comment type="similarity">
    <text evidence="2">Belongs to the cyclophilin-type PPIase family.</text>
</comment>
<evidence type="ECO:0000256" key="4">
    <source>
        <dbReference type="ARBA" id="ARBA00022574"/>
    </source>
</evidence>
<protein>
    <recommendedName>
        <fullName evidence="3">peptidylprolyl isomerase</fullName>
        <ecNumber evidence="3">5.2.1.8</ecNumber>
    </recommendedName>
</protein>
<reference evidence="11" key="1">
    <citation type="submission" date="2025-08" db="UniProtKB">
        <authorList>
            <consortium name="RefSeq"/>
        </authorList>
    </citation>
    <scope>IDENTIFICATION</scope>
</reference>
<keyword evidence="10" id="KW-1185">Reference proteome</keyword>
<dbReference type="PANTHER" id="PTHR45625:SF4">
    <property type="entry name" value="PEPTIDYLPROLYL ISOMERASE DOMAIN AND WD REPEAT-CONTAINING PROTEIN 1"/>
    <property type="match status" value="1"/>
</dbReference>
<dbReference type="PRINTS" id="PR00153">
    <property type="entry name" value="CSAPPISMRASE"/>
</dbReference>
<evidence type="ECO:0000256" key="2">
    <source>
        <dbReference type="ARBA" id="ARBA00007365"/>
    </source>
</evidence>
<evidence type="ECO:0000259" key="9">
    <source>
        <dbReference type="PROSITE" id="PS50072"/>
    </source>
</evidence>
<dbReference type="Gene3D" id="2.40.100.10">
    <property type="entry name" value="Cyclophilin-like"/>
    <property type="match status" value="1"/>
</dbReference>
<dbReference type="Pfam" id="PF00400">
    <property type="entry name" value="WD40"/>
    <property type="match status" value="3"/>
</dbReference>
<evidence type="ECO:0000256" key="6">
    <source>
        <dbReference type="ARBA" id="ARBA00023110"/>
    </source>
</evidence>
<dbReference type="Pfam" id="PF00160">
    <property type="entry name" value="Pro_isomerase"/>
    <property type="match status" value="1"/>
</dbReference>
<dbReference type="InterPro" id="IPR029000">
    <property type="entry name" value="Cyclophilin-like_dom_sf"/>
</dbReference>
<evidence type="ECO:0000256" key="1">
    <source>
        <dbReference type="ARBA" id="ARBA00000971"/>
    </source>
</evidence>
<keyword evidence="6" id="KW-0697">Rotamase</keyword>
<dbReference type="AlphaFoldDB" id="A0AAJ7BZX1"/>
<dbReference type="InterPro" id="IPR001680">
    <property type="entry name" value="WD40_rpt"/>
</dbReference>
<dbReference type="SMART" id="SM00320">
    <property type="entry name" value="WD40"/>
    <property type="match status" value="4"/>
</dbReference>
<proteinExistence type="inferred from homology"/>
<dbReference type="PROSITE" id="PS50072">
    <property type="entry name" value="CSA_PPIASE_2"/>
    <property type="match status" value="1"/>
</dbReference>
<evidence type="ECO:0000256" key="3">
    <source>
        <dbReference type="ARBA" id="ARBA00013194"/>
    </source>
</evidence>
<evidence type="ECO:0000256" key="7">
    <source>
        <dbReference type="ARBA" id="ARBA00023235"/>
    </source>
</evidence>
<dbReference type="Proteomes" id="UP000694920">
    <property type="component" value="Unplaced"/>
</dbReference>
<dbReference type="PANTHER" id="PTHR45625">
    <property type="entry name" value="PEPTIDYL-PROLYL CIS-TRANS ISOMERASE-RELATED"/>
    <property type="match status" value="1"/>
</dbReference>